<reference evidence="3" key="1">
    <citation type="submission" date="2025-08" db="UniProtKB">
        <authorList>
            <consortium name="RefSeq"/>
        </authorList>
    </citation>
    <scope>IDENTIFICATION</scope>
    <source>
        <tissue evidence="3">Muscle</tissue>
    </source>
</reference>
<keyword evidence="2" id="KW-1185">Reference proteome</keyword>
<feature type="compositionally biased region" description="Low complexity" evidence="1">
    <location>
        <begin position="26"/>
        <end position="40"/>
    </location>
</feature>
<organism evidence="2 3">
    <name type="scientific">Limulus polyphemus</name>
    <name type="common">Atlantic horseshoe crab</name>
    <dbReference type="NCBI Taxonomy" id="6850"/>
    <lineage>
        <taxon>Eukaryota</taxon>
        <taxon>Metazoa</taxon>
        <taxon>Ecdysozoa</taxon>
        <taxon>Arthropoda</taxon>
        <taxon>Chelicerata</taxon>
        <taxon>Merostomata</taxon>
        <taxon>Xiphosura</taxon>
        <taxon>Limulidae</taxon>
        <taxon>Limulus</taxon>
    </lineage>
</organism>
<protein>
    <submittedName>
        <fullName evidence="3">Uncharacterized protein LOC111089235</fullName>
    </submittedName>
</protein>
<feature type="compositionally biased region" description="Polar residues" evidence="1">
    <location>
        <begin position="108"/>
        <end position="118"/>
    </location>
</feature>
<name>A0ABM1TMG5_LIMPO</name>
<evidence type="ECO:0000313" key="2">
    <source>
        <dbReference type="Proteomes" id="UP000694941"/>
    </source>
</evidence>
<gene>
    <name evidence="3" type="primary">LOC111089235</name>
</gene>
<feature type="region of interest" description="Disordered" evidence="1">
    <location>
        <begin position="25"/>
        <end position="91"/>
    </location>
</feature>
<dbReference type="GeneID" id="111089235"/>
<dbReference type="RefSeq" id="XP_022257071.1">
    <property type="nucleotide sequence ID" value="XM_022401363.1"/>
</dbReference>
<accession>A0ABM1TMG5</accession>
<feature type="compositionally biased region" description="Basic and acidic residues" evidence="1">
    <location>
        <begin position="57"/>
        <end position="67"/>
    </location>
</feature>
<evidence type="ECO:0000256" key="1">
    <source>
        <dbReference type="SAM" id="MobiDB-lite"/>
    </source>
</evidence>
<dbReference type="Proteomes" id="UP000694941">
    <property type="component" value="Unplaced"/>
</dbReference>
<sequence>MKKNNEEDTRPHSFCGRSIRMLEVETFSSMTSPPSTTSTPGAVRRHRTRLSSVPLVDLRKPDEKHYDGGIMSRSQPTAVGTRLSDSGHLTVYPRTRGGMCSMSDTMENLKTAGNSPLPSKSRIKYTKR</sequence>
<feature type="region of interest" description="Disordered" evidence="1">
    <location>
        <begin position="108"/>
        <end position="128"/>
    </location>
</feature>
<evidence type="ECO:0000313" key="3">
    <source>
        <dbReference type="RefSeq" id="XP_022257071.1"/>
    </source>
</evidence>
<proteinExistence type="predicted"/>